<evidence type="ECO:0000259" key="3">
    <source>
        <dbReference type="PROSITE" id="PS51186"/>
    </source>
</evidence>
<reference evidence="5" key="1">
    <citation type="submission" date="2016-10" db="EMBL/GenBank/DDBJ databases">
        <authorList>
            <person name="Varghese N."/>
        </authorList>
    </citation>
    <scope>NUCLEOTIDE SEQUENCE [LARGE SCALE GENOMIC DNA]</scope>
    <source>
        <strain evidence="5">DSM 18820</strain>
    </source>
</reference>
<keyword evidence="2" id="KW-0012">Acyltransferase</keyword>
<sequence>MSQDTEAQEQVSPVGPDEYNAVMEVWEASVRATHHYLREKDLQFYKPLVRHKYLKAVKLHAVRHPDGSIAGFMGTAKGALEMLFIHPDSRGKGIGKLLLLHAIHKLKVSRVDVNEQNVQAIGFYERFGFRTADRSERDGTGKPYPILHMQLT</sequence>
<dbReference type="InterPro" id="IPR000182">
    <property type="entry name" value="GNAT_dom"/>
</dbReference>
<dbReference type="Proteomes" id="UP000182491">
    <property type="component" value="Unassembled WGS sequence"/>
</dbReference>
<dbReference type="RefSeq" id="WP_082815203.1">
    <property type="nucleotide sequence ID" value="NZ_BMXC01000003.1"/>
</dbReference>
<dbReference type="Gene3D" id="3.40.630.30">
    <property type="match status" value="1"/>
</dbReference>
<gene>
    <name evidence="4" type="ORF">SAMN04487941_2773</name>
</gene>
<proteinExistence type="predicted"/>
<organism evidence="4 5">
    <name type="scientific">Pontibacter akesuensis</name>
    <dbReference type="NCBI Taxonomy" id="388950"/>
    <lineage>
        <taxon>Bacteria</taxon>
        <taxon>Pseudomonadati</taxon>
        <taxon>Bacteroidota</taxon>
        <taxon>Cytophagia</taxon>
        <taxon>Cytophagales</taxon>
        <taxon>Hymenobacteraceae</taxon>
        <taxon>Pontibacter</taxon>
    </lineage>
</organism>
<dbReference type="SUPFAM" id="SSF55729">
    <property type="entry name" value="Acyl-CoA N-acyltransferases (Nat)"/>
    <property type="match status" value="1"/>
</dbReference>
<dbReference type="EMBL" id="FPCA01000003">
    <property type="protein sequence ID" value="SFU83478.1"/>
    <property type="molecule type" value="Genomic_DNA"/>
</dbReference>
<evidence type="ECO:0000256" key="1">
    <source>
        <dbReference type="ARBA" id="ARBA00022679"/>
    </source>
</evidence>
<keyword evidence="5" id="KW-1185">Reference proteome</keyword>
<accession>A0A1I7JE90</accession>
<dbReference type="STRING" id="388950.GCA_001611675_02292"/>
<evidence type="ECO:0000313" key="4">
    <source>
        <dbReference type="EMBL" id="SFU83478.1"/>
    </source>
</evidence>
<dbReference type="OrthoDB" id="9789605at2"/>
<feature type="domain" description="N-acetyltransferase" evidence="3">
    <location>
        <begin position="9"/>
        <end position="152"/>
    </location>
</feature>
<dbReference type="PANTHER" id="PTHR43800">
    <property type="entry name" value="PEPTIDYL-LYSINE N-ACETYLTRANSFERASE YJAB"/>
    <property type="match status" value="1"/>
</dbReference>
<dbReference type="PROSITE" id="PS51186">
    <property type="entry name" value="GNAT"/>
    <property type="match status" value="1"/>
</dbReference>
<dbReference type="Pfam" id="PF13673">
    <property type="entry name" value="Acetyltransf_10"/>
    <property type="match status" value="1"/>
</dbReference>
<dbReference type="GO" id="GO:0016747">
    <property type="term" value="F:acyltransferase activity, transferring groups other than amino-acyl groups"/>
    <property type="evidence" value="ECO:0007669"/>
    <property type="project" value="InterPro"/>
</dbReference>
<dbReference type="InterPro" id="IPR016181">
    <property type="entry name" value="Acyl_CoA_acyltransferase"/>
</dbReference>
<name>A0A1I7JE90_9BACT</name>
<dbReference type="AlphaFoldDB" id="A0A1I7JE90"/>
<protein>
    <submittedName>
        <fullName evidence="4">Putative acetyltransferase</fullName>
    </submittedName>
</protein>
<evidence type="ECO:0000313" key="5">
    <source>
        <dbReference type="Proteomes" id="UP000182491"/>
    </source>
</evidence>
<evidence type="ECO:0000256" key="2">
    <source>
        <dbReference type="ARBA" id="ARBA00023315"/>
    </source>
</evidence>
<dbReference type="PANTHER" id="PTHR43800:SF1">
    <property type="entry name" value="PEPTIDYL-LYSINE N-ACETYLTRANSFERASE YJAB"/>
    <property type="match status" value="1"/>
</dbReference>
<keyword evidence="1 4" id="KW-0808">Transferase</keyword>
<dbReference type="CDD" id="cd04301">
    <property type="entry name" value="NAT_SF"/>
    <property type="match status" value="1"/>
</dbReference>